<protein>
    <submittedName>
        <fullName evidence="1">Uncharacterized protein</fullName>
    </submittedName>
</protein>
<dbReference type="Proteomes" id="UP000324629">
    <property type="component" value="Unassembled WGS sequence"/>
</dbReference>
<accession>A0A5J4N9J6</accession>
<dbReference type="AlphaFoldDB" id="A0A5J4N9J6"/>
<organism evidence="1 2">
    <name type="scientific">Paragonimus westermani</name>
    <dbReference type="NCBI Taxonomy" id="34504"/>
    <lineage>
        <taxon>Eukaryota</taxon>
        <taxon>Metazoa</taxon>
        <taxon>Spiralia</taxon>
        <taxon>Lophotrochozoa</taxon>
        <taxon>Platyhelminthes</taxon>
        <taxon>Trematoda</taxon>
        <taxon>Digenea</taxon>
        <taxon>Plagiorchiida</taxon>
        <taxon>Troglotremata</taxon>
        <taxon>Troglotrematidae</taxon>
        <taxon>Paragonimus</taxon>
    </lineage>
</organism>
<name>A0A5J4N9J6_9TREM</name>
<reference evidence="1 2" key="1">
    <citation type="journal article" date="2019" name="Gigascience">
        <title>Whole-genome sequence of the oriental lung fluke Paragonimus westermani.</title>
        <authorList>
            <person name="Oey H."/>
            <person name="Zakrzewski M."/>
            <person name="Narain K."/>
            <person name="Devi K.R."/>
            <person name="Agatsuma T."/>
            <person name="Nawaratna S."/>
            <person name="Gobert G.N."/>
            <person name="Jones M.K."/>
            <person name="Ragan M.A."/>
            <person name="McManus D.P."/>
            <person name="Krause L."/>
        </authorList>
    </citation>
    <scope>NUCLEOTIDE SEQUENCE [LARGE SCALE GENOMIC DNA]</scope>
    <source>
        <strain evidence="1 2">IND2009</strain>
    </source>
</reference>
<sequence length="278" mass="31982">MSISDLNEPLKDVIRSIVWCSGEPLVVSSEVVELLFNHLRFCCTSIVNRLPNNQPSLNDLLNVVRYDTQKLARIFDYFQILSGSQDPKYNGDDCVEVKSDLVSHVNTEPDVSRVSALCTQLGIPLPVSIISTASRLRTPFLQGRRLRLARIDQKFARLSVEDYITFTRVRQSATLLVFIRNNQRLAFWRWVFLQSKHSTEFALNDCSNLTSRNPLARPEVREFIRVLAHLLTGEILDVVDLTLFYRRKLGIDLQTPITPVEVNQTLRLMSKHFPHKNF</sequence>
<evidence type="ECO:0000313" key="2">
    <source>
        <dbReference type="Proteomes" id="UP000324629"/>
    </source>
</evidence>
<gene>
    <name evidence="1" type="ORF">DEA37_0000981</name>
</gene>
<dbReference type="EMBL" id="QNGE01005267">
    <property type="protein sequence ID" value="KAA3672163.1"/>
    <property type="molecule type" value="Genomic_DNA"/>
</dbReference>
<evidence type="ECO:0000313" key="1">
    <source>
        <dbReference type="EMBL" id="KAA3672163.1"/>
    </source>
</evidence>
<comment type="caution">
    <text evidence="1">The sequence shown here is derived from an EMBL/GenBank/DDBJ whole genome shotgun (WGS) entry which is preliminary data.</text>
</comment>
<keyword evidence="2" id="KW-1185">Reference proteome</keyword>
<proteinExistence type="predicted"/>